<gene>
    <name evidence="1" type="ORF">ALC60_14007</name>
</gene>
<evidence type="ECO:0000313" key="2">
    <source>
        <dbReference type="Proteomes" id="UP000075809"/>
    </source>
</evidence>
<keyword evidence="2" id="KW-1185">Reference proteome</keyword>
<protein>
    <submittedName>
        <fullName evidence="1">Uncharacterized protein</fullName>
    </submittedName>
</protein>
<dbReference type="Proteomes" id="UP000075809">
    <property type="component" value="Unassembled WGS sequence"/>
</dbReference>
<name>A0A151WGP3_9HYME</name>
<evidence type="ECO:0000313" key="1">
    <source>
        <dbReference type="EMBL" id="KYQ46994.1"/>
    </source>
</evidence>
<organism evidence="1 2">
    <name type="scientific">Mycetomoellerius zeteki</name>
    <dbReference type="NCBI Taxonomy" id="64791"/>
    <lineage>
        <taxon>Eukaryota</taxon>
        <taxon>Metazoa</taxon>
        <taxon>Ecdysozoa</taxon>
        <taxon>Arthropoda</taxon>
        <taxon>Hexapoda</taxon>
        <taxon>Insecta</taxon>
        <taxon>Pterygota</taxon>
        <taxon>Neoptera</taxon>
        <taxon>Endopterygota</taxon>
        <taxon>Hymenoptera</taxon>
        <taxon>Apocrita</taxon>
        <taxon>Aculeata</taxon>
        <taxon>Formicoidea</taxon>
        <taxon>Formicidae</taxon>
        <taxon>Myrmicinae</taxon>
        <taxon>Mycetomoellerius</taxon>
    </lineage>
</organism>
<accession>A0A151WGP3</accession>
<sequence>MQRGPFVVYVYPNNGSASPLHSVLVSRIIAKSGIPDIQEIKKIGRGKILIVVKSATAANKLVENNIFPKHNLRAFIPAFKVLRTGVIQDVPQEIDLETLKESIESPKAKILDMQRLNRRIVKEGKAEYVPFRTVRIRFAGQLLPQEVFIYKVRHVVRPFIPKPRICNNVTG</sequence>
<dbReference type="EMBL" id="KQ983161">
    <property type="protein sequence ID" value="KYQ46994.1"/>
    <property type="molecule type" value="Genomic_DNA"/>
</dbReference>
<dbReference type="AlphaFoldDB" id="A0A151WGP3"/>
<proteinExistence type="predicted"/>
<reference evidence="1 2" key="1">
    <citation type="submission" date="2015-09" db="EMBL/GenBank/DDBJ databases">
        <title>Trachymyrmex zeteki WGS genome.</title>
        <authorList>
            <person name="Nygaard S."/>
            <person name="Hu H."/>
            <person name="Boomsma J."/>
            <person name="Zhang G."/>
        </authorList>
    </citation>
    <scope>NUCLEOTIDE SEQUENCE [LARGE SCALE GENOMIC DNA]</scope>
    <source>
        <strain evidence="1">Tzet28-1</strain>
        <tissue evidence="1">Whole body</tissue>
    </source>
</reference>